<keyword evidence="2" id="KW-1185">Reference proteome</keyword>
<dbReference type="EMBL" id="BAAAHH010000004">
    <property type="protein sequence ID" value="GAA0944286.1"/>
    <property type="molecule type" value="Genomic_DNA"/>
</dbReference>
<dbReference type="InterPro" id="IPR006764">
    <property type="entry name" value="SAM_dep_MeTrfase_SAV2177_type"/>
</dbReference>
<keyword evidence="1" id="KW-0808">Transferase</keyword>
<dbReference type="SUPFAM" id="SSF53335">
    <property type="entry name" value="S-adenosyl-L-methionine-dependent methyltransferases"/>
    <property type="match status" value="1"/>
</dbReference>
<keyword evidence="1" id="KW-0489">Methyltransferase</keyword>
<dbReference type="GO" id="GO:0032259">
    <property type="term" value="P:methylation"/>
    <property type="evidence" value="ECO:0007669"/>
    <property type="project" value="UniProtKB-KW"/>
</dbReference>
<comment type="caution">
    <text evidence="1">The sequence shown here is derived from an EMBL/GenBank/DDBJ whole genome shotgun (WGS) entry which is preliminary data.</text>
</comment>
<accession>A0ABN1QL56</accession>
<dbReference type="PIRSF" id="PIRSF017393">
    <property type="entry name" value="MTase_SAV2177"/>
    <property type="match status" value="1"/>
</dbReference>
<reference evidence="1 2" key="1">
    <citation type="journal article" date="2019" name="Int. J. Syst. Evol. Microbiol.">
        <title>The Global Catalogue of Microorganisms (GCM) 10K type strain sequencing project: providing services to taxonomists for standard genome sequencing and annotation.</title>
        <authorList>
            <consortium name="The Broad Institute Genomics Platform"/>
            <consortium name="The Broad Institute Genome Sequencing Center for Infectious Disease"/>
            <person name="Wu L."/>
            <person name="Ma J."/>
        </authorList>
    </citation>
    <scope>NUCLEOTIDE SEQUENCE [LARGE SCALE GENOMIC DNA]</scope>
    <source>
        <strain evidence="1 2">JCM 10696</strain>
    </source>
</reference>
<dbReference type="Pfam" id="PF04672">
    <property type="entry name" value="Methyltransf_19"/>
    <property type="match status" value="1"/>
</dbReference>
<dbReference type="RefSeq" id="WP_344238532.1">
    <property type="nucleotide sequence ID" value="NZ_BAAAHH010000004.1"/>
</dbReference>
<sequence>MDGAVPREVDVNVPNVARMYDFYLGGKDNYAADREAAARVLEVAPQTPALARANRAFLGRAVRFLAAEAGVRQFLDLGTGLPTRGNVHEAAGEAAEDTRCLYVDNDPIVLSHARALLAGSDGVDVITGDLRRPEEILAHPRLHRVLDLDRPVAVLFSSVLHCLTDEEDPWRTVRVLGGAVPSGSHLVVSHITDAEQEEAAHAGAAVYRRASSEMTLRSTAGISRFFAGFDLLEPGLVPLPDWRPATAAWPPSGRLPTWFLCGVARKP</sequence>
<dbReference type="Proteomes" id="UP001500665">
    <property type="component" value="Unassembled WGS sequence"/>
</dbReference>
<organism evidence="1 2">
    <name type="scientific">Actinocorallia libanotica</name>
    <dbReference type="NCBI Taxonomy" id="46162"/>
    <lineage>
        <taxon>Bacteria</taxon>
        <taxon>Bacillati</taxon>
        <taxon>Actinomycetota</taxon>
        <taxon>Actinomycetes</taxon>
        <taxon>Streptosporangiales</taxon>
        <taxon>Thermomonosporaceae</taxon>
        <taxon>Actinocorallia</taxon>
    </lineage>
</organism>
<evidence type="ECO:0000313" key="1">
    <source>
        <dbReference type="EMBL" id="GAA0944286.1"/>
    </source>
</evidence>
<dbReference type="InterPro" id="IPR029063">
    <property type="entry name" value="SAM-dependent_MTases_sf"/>
</dbReference>
<dbReference type="GO" id="GO:0008168">
    <property type="term" value="F:methyltransferase activity"/>
    <property type="evidence" value="ECO:0007669"/>
    <property type="project" value="UniProtKB-KW"/>
</dbReference>
<gene>
    <name evidence="1" type="ORF">GCM10009550_16970</name>
</gene>
<proteinExistence type="predicted"/>
<evidence type="ECO:0000313" key="2">
    <source>
        <dbReference type="Proteomes" id="UP001500665"/>
    </source>
</evidence>
<protein>
    <submittedName>
        <fullName evidence="1">SAM-dependent methyltransferase</fullName>
    </submittedName>
</protein>
<name>A0ABN1QL56_9ACTN</name>
<dbReference type="Gene3D" id="3.40.50.150">
    <property type="entry name" value="Vaccinia Virus protein VP39"/>
    <property type="match status" value="1"/>
</dbReference>